<dbReference type="EMBL" id="AP022593">
    <property type="protein sequence ID" value="BBY47337.1"/>
    <property type="molecule type" value="Genomic_DNA"/>
</dbReference>
<reference evidence="1 2" key="1">
    <citation type="journal article" date="2019" name="Emerg. Microbes Infect.">
        <title>Comprehensive subspecies identification of 175 nontuberculous mycobacteria species based on 7547 genomic profiles.</title>
        <authorList>
            <person name="Matsumoto Y."/>
            <person name="Kinjo T."/>
            <person name="Motooka D."/>
            <person name="Nabeya D."/>
            <person name="Jung N."/>
            <person name="Uechi K."/>
            <person name="Horii T."/>
            <person name="Iida T."/>
            <person name="Fujita J."/>
            <person name="Nakamura S."/>
        </authorList>
    </citation>
    <scope>NUCLEOTIDE SEQUENCE [LARGE SCALE GENOMIC DNA]</scope>
    <source>
        <strain evidence="1 2">JCM 18538</strain>
    </source>
</reference>
<organism evidence="1 2">
    <name type="scientific">Mycolicibacterium arabiense</name>
    <dbReference type="NCBI Taxonomy" id="1286181"/>
    <lineage>
        <taxon>Bacteria</taxon>
        <taxon>Bacillati</taxon>
        <taxon>Actinomycetota</taxon>
        <taxon>Actinomycetes</taxon>
        <taxon>Mycobacteriales</taxon>
        <taxon>Mycobacteriaceae</taxon>
        <taxon>Mycolicibacterium</taxon>
    </lineage>
</organism>
<accession>A0A7I7RS39</accession>
<evidence type="ECO:0000313" key="2">
    <source>
        <dbReference type="Proteomes" id="UP000467428"/>
    </source>
</evidence>
<protein>
    <submittedName>
        <fullName evidence="1">Uncharacterized protein</fullName>
    </submittedName>
</protein>
<dbReference type="AlphaFoldDB" id="A0A7I7RS39"/>
<evidence type="ECO:0000313" key="1">
    <source>
        <dbReference type="EMBL" id="BBY47337.1"/>
    </source>
</evidence>
<name>A0A7I7RS39_9MYCO</name>
<proteinExistence type="predicted"/>
<geneLocation type="plasmid" evidence="2">
    <name>pjcm18538 dna</name>
</geneLocation>
<sequence>MHQDGFARPAATIGSSAVDFGLHLMTQAPSVCSVTGRDGDVTGAPYSTPFDGPGVTQRR</sequence>
<gene>
    <name evidence="1" type="ORF">MARA_08050</name>
</gene>
<dbReference type="Proteomes" id="UP000467428">
    <property type="component" value="Chromosome"/>
</dbReference>
<keyword evidence="2" id="KW-1185">Reference proteome</keyword>
<dbReference type="KEGG" id="marz:MARA_08050"/>